<dbReference type="InterPro" id="IPR013563">
    <property type="entry name" value="Oligopep_ABC_C"/>
</dbReference>
<evidence type="ECO:0000256" key="5">
    <source>
        <dbReference type="ARBA" id="ARBA00022840"/>
    </source>
</evidence>
<dbReference type="EMBL" id="FNEE01000016">
    <property type="protein sequence ID" value="SDK51036.1"/>
    <property type="molecule type" value="Genomic_DNA"/>
</dbReference>
<dbReference type="PANTHER" id="PTHR43776">
    <property type="entry name" value="TRANSPORT ATP-BINDING PROTEIN"/>
    <property type="match status" value="1"/>
</dbReference>
<sequence length="330" mass="36519">MSGVLRERPLLRTSDLSKHYHVGRSILPAQRRTVQAVDTVSLDIWPGETLGIVGESGCGKSTLGRCLVRLTDITSGSLEFEGRDITDASQRQLRPLRRQMQMVFQDPSASLNPRRRVGDLLADPFRIHERLSASEMTDRVAELLRRVELSPEHASRYPHEFSGGQRQRIGIARALALRPRLIVADEPVSALDVSIQAQIVNLLADLREEFNLTYVFIAHDLSVVRQISTRVAVMYLGSVVESGPTDLVFAAPRHHYTAALRSAVPIPSIDRARRERLVLKGDLPSPMNPPSGCRFHTRCPAATSTCRNERPLLQSTGDGRLVACHHPGGG</sequence>
<protein>
    <submittedName>
        <fullName evidence="7">Peptide/nickel transport system ATP-binding protein</fullName>
    </submittedName>
</protein>
<dbReference type="PROSITE" id="PS00211">
    <property type="entry name" value="ABC_TRANSPORTER_1"/>
    <property type="match status" value="1"/>
</dbReference>
<dbReference type="AlphaFoldDB" id="A0A1G9CHI6"/>
<dbReference type="Pfam" id="PF00005">
    <property type="entry name" value="ABC_tran"/>
    <property type="match status" value="1"/>
</dbReference>
<comment type="similarity">
    <text evidence="2">Belongs to the ABC transporter superfamily.</text>
</comment>
<evidence type="ECO:0000256" key="2">
    <source>
        <dbReference type="ARBA" id="ARBA00005417"/>
    </source>
</evidence>
<evidence type="ECO:0000313" key="7">
    <source>
        <dbReference type="EMBL" id="SDK51036.1"/>
    </source>
</evidence>
<evidence type="ECO:0000313" key="8">
    <source>
        <dbReference type="Proteomes" id="UP000198894"/>
    </source>
</evidence>
<dbReference type="InterPro" id="IPR027417">
    <property type="entry name" value="P-loop_NTPase"/>
</dbReference>
<dbReference type="GO" id="GO:0005886">
    <property type="term" value="C:plasma membrane"/>
    <property type="evidence" value="ECO:0007669"/>
    <property type="project" value="UniProtKB-SubCell"/>
</dbReference>
<proteinExistence type="inferred from homology"/>
<organism evidence="7 8">
    <name type="scientific">Mesorhizobium muleiense</name>
    <dbReference type="NCBI Taxonomy" id="1004279"/>
    <lineage>
        <taxon>Bacteria</taxon>
        <taxon>Pseudomonadati</taxon>
        <taxon>Pseudomonadota</taxon>
        <taxon>Alphaproteobacteria</taxon>
        <taxon>Hyphomicrobiales</taxon>
        <taxon>Phyllobacteriaceae</taxon>
        <taxon>Mesorhizobium</taxon>
    </lineage>
</organism>
<dbReference type="GO" id="GO:0016887">
    <property type="term" value="F:ATP hydrolysis activity"/>
    <property type="evidence" value="ECO:0007669"/>
    <property type="project" value="InterPro"/>
</dbReference>
<evidence type="ECO:0000256" key="3">
    <source>
        <dbReference type="ARBA" id="ARBA00022448"/>
    </source>
</evidence>
<dbReference type="GO" id="GO:0015833">
    <property type="term" value="P:peptide transport"/>
    <property type="evidence" value="ECO:0007669"/>
    <property type="project" value="InterPro"/>
</dbReference>
<keyword evidence="5 7" id="KW-0067">ATP-binding</keyword>
<keyword evidence="4" id="KW-0547">Nucleotide-binding</keyword>
<reference evidence="8" key="1">
    <citation type="submission" date="2016-10" db="EMBL/GenBank/DDBJ databases">
        <authorList>
            <person name="Varghese N."/>
            <person name="Submissions S."/>
        </authorList>
    </citation>
    <scope>NUCLEOTIDE SEQUENCE [LARGE SCALE GENOMIC DNA]</scope>
    <source>
        <strain evidence="8">CGMCC 1.11022</strain>
    </source>
</reference>
<dbReference type="NCBIfam" id="TIGR01727">
    <property type="entry name" value="oligo_HPY"/>
    <property type="match status" value="1"/>
</dbReference>
<accession>A0A1G9CHI6</accession>
<dbReference type="Gene3D" id="3.40.50.300">
    <property type="entry name" value="P-loop containing nucleotide triphosphate hydrolases"/>
    <property type="match status" value="1"/>
</dbReference>
<dbReference type="InterPro" id="IPR003593">
    <property type="entry name" value="AAA+_ATPase"/>
</dbReference>
<dbReference type="InterPro" id="IPR003439">
    <property type="entry name" value="ABC_transporter-like_ATP-bd"/>
</dbReference>
<dbReference type="InterPro" id="IPR050319">
    <property type="entry name" value="ABC_transp_ATP-bind"/>
</dbReference>
<dbReference type="SMART" id="SM00382">
    <property type="entry name" value="AAA"/>
    <property type="match status" value="1"/>
</dbReference>
<dbReference type="RefSeq" id="WP_091597361.1">
    <property type="nucleotide sequence ID" value="NZ_FNEE01000016.1"/>
</dbReference>
<dbReference type="FunFam" id="3.40.50.300:FF:000016">
    <property type="entry name" value="Oligopeptide ABC transporter ATP-binding component"/>
    <property type="match status" value="1"/>
</dbReference>
<keyword evidence="3" id="KW-0813">Transport</keyword>
<evidence type="ECO:0000256" key="4">
    <source>
        <dbReference type="ARBA" id="ARBA00022741"/>
    </source>
</evidence>
<dbReference type="GO" id="GO:0005524">
    <property type="term" value="F:ATP binding"/>
    <property type="evidence" value="ECO:0007669"/>
    <property type="project" value="UniProtKB-KW"/>
</dbReference>
<dbReference type="GO" id="GO:0055085">
    <property type="term" value="P:transmembrane transport"/>
    <property type="evidence" value="ECO:0007669"/>
    <property type="project" value="UniProtKB-ARBA"/>
</dbReference>
<evidence type="ECO:0000256" key="1">
    <source>
        <dbReference type="ARBA" id="ARBA00004417"/>
    </source>
</evidence>
<dbReference type="SUPFAM" id="SSF52540">
    <property type="entry name" value="P-loop containing nucleoside triphosphate hydrolases"/>
    <property type="match status" value="1"/>
</dbReference>
<dbReference type="PANTHER" id="PTHR43776:SF7">
    <property type="entry name" value="D,D-DIPEPTIDE TRANSPORT ATP-BINDING PROTEIN DDPF-RELATED"/>
    <property type="match status" value="1"/>
</dbReference>
<dbReference type="Proteomes" id="UP000198894">
    <property type="component" value="Unassembled WGS sequence"/>
</dbReference>
<evidence type="ECO:0000259" key="6">
    <source>
        <dbReference type="PROSITE" id="PS50893"/>
    </source>
</evidence>
<dbReference type="CDD" id="cd03257">
    <property type="entry name" value="ABC_NikE_OppD_transporters"/>
    <property type="match status" value="1"/>
</dbReference>
<feature type="domain" description="ABC transporter" evidence="6">
    <location>
        <begin position="11"/>
        <end position="261"/>
    </location>
</feature>
<dbReference type="NCBIfam" id="NF008453">
    <property type="entry name" value="PRK11308.1"/>
    <property type="match status" value="1"/>
</dbReference>
<keyword evidence="8" id="KW-1185">Reference proteome</keyword>
<comment type="subcellular location">
    <subcellularLocation>
        <location evidence="1">Cell inner membrane</location>
        <topology evidence="1">Peripheral membrane protein</topology>
    </subcellularLocation>
</comment>
<dbReference type="InterPro" id="IPR017871">
    <property type="entry name" value="ABC_transporter-like_CS"/>
</dbReference>
<dbReference type="PROSITE" id="PS50893">
    <property type="entry name" value="ABC_TRANSPORTER_2"/>
    <property type="match status" value="1"/>
</dbReference>
<gene>
    <name evidence="7" type="ORF">SAMN05428953_11668</name>
</gene>
<name>A0A1G9CHI6_9HYPH</name>
<dbReference type="Pfam" id="PF08352">
    <property type="entry name" value="oligo_HPY"/>
    <property type="match status" value="1"/>
</dbReference>